<dbReference type="PANTHER" id="PTHR42824">
    <property type="entry name" value="GLUTAMINE AMIDOTRANSFERASE"/>
    <property type="match status" value="1"/>
</dbReference>
<organism evidence="3 4">
    <name type="scientific">Agrococcus casei LMG 22410</name>
    <dbReference type="NCBI Taxonomy" id="1255656"/>
    <lineage>
        <taxon>Bacteria</taxon>
        <taxon>Bacillati</taxon>
        <taxon>Actinomycetota</taxon>
        <taxon>Actinomycetes</taxon>
        <taxon>Micrococcales</taxon>
        <taxon>Microbacteriaceae</taxon>
        <taxon>Agrococcus</taxon>
    </lineage>
</organism>
<dbReference type="PANTHER" id="PTHR42824:SF1">
    <property type="entry name" value="GLUTAMINE AMIDOTRANSFERASE YAFJ-RELATED"/>
    <property type="match status" value="1"/>
</dbReference>
<keyword evidence="4" id="KW-1185">Reference proteome</keyword>
<dbReference type="PROSITE" id="PS51278">
    <property type="entry name" value="GATASE_TYPE_2"/>
    <property type="match status" value="1"/>
</dbReference>
<sequence length="269" mass="29102">MCRLLGYAAPVTTTTQEVIGEANCSEWQRMGRLHADGWGTAFLGEHGIERVRSAHSGLRDPELDAALTNVPSTARLTHLRLATEGIARTLENAHPFVTDRFALAHNGSIKPVAEFKKLVNTDELEPHGGDSDTSVLVALITRALNAGLTLSDAVITTVESVSERFPGASINLLVLSESELIAVHANDGASLPTDEFDEANLGDDLPLDHIDHYYQLSYRRAVDGTVAFTSSGLAHEGWTPMRQNSVATVDLETLRLEFHDLRVGETVAA</sequence>
<gene>
    <name evidence="3" type="ORF">CZ674_00540</name>
</gene>
<evidence type="ECO:0000313" key="3">
    <source>
        <dbReference type="EMBL" id="SJM46505.1"/>
    </source>
</evidence>
<dbReference type="InterPro" id="IPR017932">
    <property type="entry name" value="GATase_2_dom"/>
</dbReference>
<proteinExistence type="predicted"/>
<evidence type="ECO:0000313" key="4">
    <source>
        <dbReference type="Proteomes" id="UP000195787"/>
    </source>
</evidence>
<dbReference type="SUPFAM" id="SSF56235">
    <property type="entry name" value="N-terminal nucleophile aminohydrolases (Ntn hydrolases)"/>
    <property type="match status" value="1"/>
</dbReference>
<dbReference type="Gene3D" id="3.60.20.10">
    <property type="entry name" value="Glutamine Phosphoribosylpyrophosphate, subunit 1, domain 1"/>
    <property type="match status" value="1"/>
</dbReference>
<dbReference type="GeneID" id="303171698"/>
<protein>
    <recommendedName>
        <fullName evidence="2">Glutamine amidotransferase type-2 domain-containing protein</fullName>
    </recommendedName>
</protein>
<dbReference type="InterPro" id="IPR026869">
    <property type="entry name" value="EgtC-like"/>
</dbReference>
<dbReference type="OrthoDB" id="9804310at2"/>
<accession>A0A1R4ESB6</accession>
<feature type="domain" description="Glutamine amidotransferase type-2" evidence="2">
    <location>
        <begin position="2"/>
        <end position="269"/>
    </location>
</feature>
<evidence type="ECO:0000256" key="1">
    <source>
        <dbReference type="ARBA" id="ARBA00022962"/>
    </source>
</evidence>
<dbReference type="AlphaFoldDB" id="A0A1R4ESB6"/>
<keyword evidence="1" id="KW-0315">Glutamine amidotransferase</keyword>
<dbReference type="EMBL" id="FUHU01000003">
    <property type="protein sequence ID" value="SJM46505.1"/>
    <property type="molecule type" value="Genomic_DNA"/>
</dbReference>
<dbReference type="RefSeq" id="WP_086990062.1">
    <property type="nucleotide sequence ID" value="NZ_FUHU01000003.1"/>
</dbReference>
<dbReference type="InterPro" id="IPR029055">
    <property type="entry name" value="Ntn_hydrolases_N"/>
</dbReference>
<evidence type="ECO:0000259" key="2">
    <source>
        <dbReference type="PROSITE" id="PS51278"/>
    </source>
</evidence>
<dbReference type="Proteomes" id="UP000195787">
    <property type="component" value="Unassembled WGS sequence"/>
</dbReference>
<name>A0A1R4ESB6_9MICO</name>
<reference evidence="3 4" key="1">
    <citation type="submission" date="2017-02" db="EMBL/GenBank/DDBJ databases">
        <authorList>
            <person name="Peterson S.W."/>
        </authorList>
    </citation>
    <scope>NUCLEOTIDE SEQUENCE [LARGE SCALE GENOMIC DNA]</scope>
    <source>
        <strain evidence="3 4">LMG 22410</strain>
    </source>
</reference>
<dbReference type="Pfam" id="PF13230">
    <property type="entry name" value="GATase_4"/>
    <property type="match status" value="1"/>
</dbReference>